<feature type="domain" description="RiboL-PSP-HEPN" evidence="1">
    <location>
        <begin position="18"/>
        <end position="199"/>
    </location>
</feature>
<accession>A0A3M3ME81</accession>
<protein>
    <recommendedName>
        <fullName evidence="1">RiboL-PSP-HEPN domain-containing protein</fullName>
    </recommendedName>
</protein>
<proteinExistence type="predicted"/>
<dbReference type="AlphaFoldDB" id="A0A3M3ME81"/>
<dbReference type="InterPro" id="IPR041519">
    <property type="entry name" value="HEPN_RiboL-PSP"/>
</dbReference>
<name>A0A3M3ME81_PSESX</name>
<dbReference type="Pfam" id="PF18735">
    <property type="entry name" value="HEPN_RiboL-PSP"/>
    <property type="match status" value="1"/>
</dbReference>
<gene>
    <name evidence="2" type="ORF">JW322_06475</name>
</gene>
<evidence type="ECO:0000259" key="1">
    <source>
        <dbReference type="Pfam" id="PF18735"/>
    </source>
</evidence>
<reference evidence="2" key="1">
    <citation type="submission" date="2021-02" db="EMBL/GenBank/DDBJ databases">
        <title>Genome analysis of blister spot of apple pathogen from New York area.</title>
        <authorList>
            <person name="Kandel P."/>
            <person name="Hockett K.L."/>
            <person name="Santander R."/>
            <person name="Acimovic S."/>
        </authorList>
    </citation>
    <scope>NUCLEOTIDE SEQUENCE</scope>
    <source>
        <strain evidence="2">PSP1</strain>
    </source>
</reference>
<dbReference type="Proteomes" id="UP001162155">
    <property type="component" value="Unassembled WGS sequence"/>
</dbReference>
<dbReference type="RefSeq" id="WP_060409973.1">
    <property type="nucleotide sequence ID" value="NZ_JAFFRY010000122.1"/>
</dbReference>
<sequence length="219" mass="24920">MMNLSEFELLSAELIDTRRSELTSVMRVVSAHKSTPLENTAATMAVPVIYAHWEGFVKELLTLYLTYVEANRLPPEFVQPHIFAYSLKSKIKLLGESGSVERCAEFSSWVIETLSNPLKFDDKSVDTQSNLSYANLSSLCETLYIDVTEIAQSKRHINSLVHRRNNIAHTGRPLKIDEENIENDRELAMRLISTFYQIVLSCARSRNFERRLPPAPLSA</sequence>
<organism evidence="2 3">
    <name type="scientific">Pseudomonas syringae pv. papulans</name>
    <dbReference type="NCBI Taxonomy" id="83963"/>
    <lineage>
        <taxon>Bacteria</taxon>
        <taxon>Pseudomonadati</taxon>
        <taxon>Pseudomonadota</taxon>
        <taxon>Gammaproteobacteria</taxon>
        <taxon>Pseudomonadales</taxon>
        <taxon>Pseudomonadaceae</taxon>
        <taxon>Pseudomonas</taxon>
        <taxon>Pseudomonas syringae</taxon>
    </lineage>
</organism>
<comment type="caution">
    <text evidence="2">The sequence shown here is derived from an EMBL/GenBank/DDBJ whole genome shotgun (WGS) entry which is preliminary data.</text>
</comment>
<evidence type="ECO:0000313" key="2">
    <source>
        <dbReference type="EMBL" id="MDH4621427.1"/>
    </source>
</evidence>
<dbReference type="EMBL" id="JAFFRZ010000001">
    <property type="protein sequence ID" value="MDH4621427.1"/>
    <property type="molecule type" value="Genomic_DNA"/>
</dbReference>
<evidence type="ECO:0000313" key="3">
    <source>
        <dbReference type="Proteomes" id="UP001162155"/>
    </source>
</evidence>